<dbReference type="Gene3D" id="3.40.50.2000">
    <property type="entry name" value="Glycogen Phosphorylase B"/>
    <property type="match status" value="2"/>
</dbReference>
<gene>
    <name evidence="2" type="ORF">MNO81_20065</name>
</gene>
<dbReference type="Pfam" id="PF06722">
    <property type="entry name" value="EryCIII-like_C"/>
    <property type="match status" value="1"/>
</dbReference>
<accession>A0ABT6GVF1</accession>
<dbReference type="InterPro" id="IPR002213">
    <property type="entry name" value="UDP_glucos_trans"/>
</dbReference>
<organism evidence="2 3">
    <name type="scientific">Mycolicibacterium gadium</name>
    <name type="common">Mycobacterium gadium</name>
    <dbReference type="NCBI Taxonomy" id="1794"/>
    <lineage>
        <taxon>Bacteria</taxon>
        <taxon>Bacillati</taxon>
        <taxon>Actinomycetota</taxon>
        <taxon>Actinomycetes</taxon>
        <taxon>Mycobacteriales</taxon>
        <taxon>Mycobacteriaceae</taxon>
        <taxon>Mycolicibacterium</taxon>
    </lineage>
</organism>
<dbReference type="InterPro" id="IPR050426">
    <property type="entry name" value="Glycosyltransferase_28"/>
</dbReference>
<evidence type="ECO:0000313" key="3">
    <source>
        <dbReference type="Proteomes" id="UP001154266"/>
    </source>
</evidence>
<dbReference type="EMBL" id="JAKZMO010000018">
    <property type="protein sequence ID" value="MDG5485099.1"/>
    <property type="molecule type" value="Genomic_DNA"/>
</dbReference>
<evidence type="ECO:0000259" key="1">
    <source>
        <dbReference type="Pfam" id="PF06722"/>
    </source>
</evidence>
<comment type="caution">
    <text evidence="2">The sequence shown here is derived from an EMBL/GenBank/DDBJ whole genome shotgun (WGS) entry which is preliminary data.</text>
</comment>
<dbReference type="PANTHER" id="PTHR48050">
    <property type="entry name" value="STEROL 3-BETA-GLUCOSYLTRANSFERASE"/>
    <property type="match status" value="1"/>
</dbReference>
<dbReference type="SUPFAM" id="SSF53756">
    <property type="entry name" value="UDP-Glycosyltransferase/glycogen phosphorylase"/>
    <property type="match status" value="1"/>
</dbReference>
<evidence type="ECO:0000313" key="2">
    <source>
        <dbReference type="EMBL" id="MDG5485099.1"/>
    </source>
</evidence>
<protein>
    <submittedName>
        <fullName evidence="2">Glycosyltransferase</fullName>
    </submittedName>
</protein>
<dbReference type="RefSeq" id="WP_278222530.1">
    <property type="nucleotide sequence ID" value="NZ_JAKZMO010000018.1"/>
</dbReference>
<dbReference type="PANTHER" id="PTHR48050:SF13">
    <property type="entry name" value="STEROL 3-BETA-GLUCOSYLTRANSFERASE UGT80A2"/>
    <property type="match status" value="1"/>
</dbReference>
<dbReference type="InterPro" id="IPR010610">
    <property type="entry name" value="EryCIII-like_C"/>
</dbReference>
<dbReference type="CDD" id="cd03784">
    <property type="entry name" value="GT1_Gtf-like"/>
    <property type="match status" value="1"/>
</dbReference>
<name>A0ABT6GVF1_MYCGU</name>
<reference evidence="2" key="1">
    <citation type="journal article" date="2023" name="Environ. Microbiol.">
        <title>The 2-methylpropene degradation pathway in Mycobacteriaceae family strains.</title>
        <authorList>
            <person name="Helbich S."/>
            <person name="Barrantes I."/>
            <person name="Dos Anjos Borges L.G."/>
            <person name="Pieper D.H."/>
            <person name="Vainshtein Y."/>
            <person name="Sohn K."/>
            <person name="Engesser K.H."/>
        </authorList>
    </citation>
    <scope>NUCLEOTIDE SEQUENCE</scope>
    <source>
        <strain evidence="2">IBE100</strain>
    </source>
</reference>
<proteinExistence type="predicted"/>
<dbReference type="Proteomes" id="UP001154266">
    <property type="component" value="Unassembled WGS sequence"/>
</dbReference>
<sequence length="441" mass="47240">MGRIVVAASSLSGHVLPMMRIGAHLQRIGHDVIVISAPDFRDDVERAGLRLVPLGPDARVRPPSQQQRIPMPNLLRRYLLGLAELESTFVSPLAAQYDALEQVLAEEPVDVVLADLTFTGVLALLLGDRPRPEVFAIGVGPITLSSADTPPFGMAWAPRPGMDYDGVHRVVQGVMLRGVQKSLNRELEALGARPSPVGLVDWPRLADRLVQLTVPTFEYPRQDLPGSVDFVGPVLPDEVGAFDAPDWWPEVLAARTVVHVTQGTFDNHDHDRLIGATASALKEMDIVVVATTGRPFECTDMPPNVFVAEWLPYAALLPHVDVMVTNGGYGGVQHALRYGIPLIVAGESSDKAEVAARVAYTGVGVNLGTDAPSPARIRAAVEHVLARPDYGAAAQRIGSDIVGSRALDSIGSLVSGVTQLSSLKGALREQYSRSSPPQPPQ</sequence>
<feature type="domain" description="Erythromycin biosynthesis protein CIII-like C-terminal" evidence="1">
    <location>
        <begin position="283"/>
        <end position="401"/>
    </location>
</feature>
<keyword evidence="3" id="KW-1185">Reference proteome</keyword>